<sequence length="81" mass="9154">MKKRELLEENKRLKVLLKEVEEKNKAYGGKLEHCRSGQCLGCKFSVAVSDSLWRKPLLVGCSKELLCDDYQPINNGKKGGD</sequence>
<dbReference type="EMBL" id="BK016045">
    <property type="protein sequence ID" value="DAF91175.1"/>
    <property type="molecule type" value="Genomic_DNA"/>
</dbReference>
<evidence type="ECO:0000313" key="1">
    <source>
        <dbReference type="EMBL" id="DAF91175.1"/>
    </source>
</evidence>
<accession>A0A8S5U9L4</accession>
<organism evidence="1">
    <name type="scientific">Siphoviridae sp. ctKNZ79</name>
    <dbReference type="NCBI Taxonomy" id="2825440"/>
    <lineage>
        <taxon>Viruses</taxon>
        <taxon>Duplodnaviria</taxon>
        <taxon>Heunggongvirae</taxon>
        <taxon>Uroviricota</taxon>
        <taxon>Caudoviricetes</taxon>
    </lineage>
</organism>
<proteinExistence type="predicted"/>
<protein>
    <submittedName>
        <fullName evidence="1">Uncharacterized protein</fullName>
    </submittedName>
</protein>
<name>A0A8S5U9L4_9CAUD</name>
<reference evidence="1" key="1">
    <citation type="journal article" date="2021" name="Proc. Natl. Acad. Sci. U.S.A.">
        <title>A Catalog of Tens of Thousands of Viruses from Human Metagenomes Reveals Hidden Associations with Chronic Diseases.</title>
        <authorList>
            <person name="Tisza M.J."/>
            <person name="Buck C.B."/>
        </authorList>
    </citation>
    <scope>NUCLEOTIDE SEQUENCE</scope>
    <source>
        <strain evidence="1">CtKNZ79</strain>
    </source>
</reference>